<dbReference type="InterPro" id="IPR000084">
    <property type="entry name" value="PE-PGRS_N"/>
</dbReference>
<dbReference type="Proteomes" id="UP000241595">
    <property type="component" value="Unassembled WGS sequence"/>
</dbReference>
<name>A0A2U3NFN8_9MYCO</name>
<reference evidence="2 3" key="1">
    <citation type="submission" date="2017-01" db="EMBL/GenBank/DDBJ databases">
        <authorList>
            <consortium name="Urmite Genomes"/>
        </authorList>
    </citation>
    <scope>NUCLEOTIDE SEQUENCE [LARGE SCALE GENOMIC DNA]</scope>
    <source>
        <strain evidence="2 3">AB308</strain>
    </source>
</reference>
<organism evidence="2 3">
    <name type="scientific">Mycobacterium terramassiliense</name>
    <dbReference type="NCBI Taxonomy" id="1841859"/>
    <lineage>
        <taxon>Bacteria</taxon>
        <taxon>Bacillati</taxon>
        <taxon>Actinomycetota</taxon>
        <taxon>Actinomycetes</taxon>
        <taxon>Mycobacteriales</taxon>
        <taxon>Mycobacteriaceae</taxon>
        <taxon>Mycobacterium</taxon>
    </lineage>
</organism>
<feature type="non-terminal residue" evidence="2">
    <location>
        <position position="1"/>
    </location>
</feature>
<accession>A0A2U3NFN8</accession>
<keyword evidence="3" id="KW-1185">Reference proteome</keyword>
<evidence type="ECO:0000313" key="3">
    <source>
        <dbReference type="Proteomes" id="UP000241595"/>
    </source>
</evidence>
<sequence>VSFVITRPELLTAAAGNLSTIGASMVSASAAVEGPTTQVVAPAADQVSALVATQFAVHGLAYQTVATMASQIHDAFVGAMATGGTSYAVAEAANTAAAG</sequence>
<dbReference type="InterPro" id="IPR038332">
    <property type="entry name" value="PPE_sf"/>
</dbReference>
<dbReference type="EMBL" id="FTRV01000015">
    <property type="protein sequence ID" value="SPM30348.1"/>
    <property type="molecule type" value="Genomic_DNA"/>
</dbReference>
<evidence type="ECO:0000259" key="1">
    <source>
        <dbReference type="Pfam" id="PF00934"/>
    </source>
</evidence>
<dbReference type="STRING" id="1841859.GCA_900157385_03852"/>
<dbReference type="AlphaFoldDB" id="A0A2U3NFN8"/>
<feature type="domain" description="PE" evidence="1">
    <location>
        <begin position="4"/>
        <end position="94"/>
    </location>
</feature>
<dbReference type="Gene3D" id="1.10.287.850">
    <property type="entry name" value="HP0062-like domain"/>
    <property type="match status" value="1"/>
</dbReference>
<evidence type="ECO:0000313" key="2">
    <source>
        <dbReference type="EMBL" id="SPM30348.1"/>
    </source>
</evidence>
<dbReference type="SUPFAM" id="SSF140459">
    <property type="entry name" value="PE/PPE dimer-like"/>
    <property type="match status" value="1"/>
</dbReference>
<protein>
    <submittedName>
        <fullName evidence="2">PE family protein</fullName>
    </submittedName>
</protein>
<dbReference type="Pfam" id="PF00934">
    <property type="entry name" value="PE"/>
    <property type="match status" value="1"/>
</dbReference>
<gene>
    <name evidence="2" type="ORF">MTAB308_3851</name>
</gene>
<proteinExistence type="predicted"/>